<keyword evidence="6" id="KW-0539">Nucleus</keyword>
<dbReference type="AlphaFoldDB" id="A0AAD5L8A0"/>
<dbReference type="GO" id="GO:0000027">
    <property type="term" value="P:ribosomal large subunit assembly"/>
    <property type="evidence" value="ECO:0007669"/>
    <property type="project" value="TreeGrafter"/>
</dbReference>
<accession>A0AAD5L8A0</accession>
<evidence type="ECO:0000256" key="3">
    <source>
        <dbReference type="ARBA" id="ARBA00006256"/>
    </source>
</evidence>
<keyword evidence="10" id="KW-1185">Reference proteome</keyword>
<comment type="subcellular location">
    <subcellularLocation>
        <location evidence="2">Nucleus</location>
        <location evidence="2">Nucleolus</location>
    </subcellularLocation>
</comment>
<evidence type="ECO:0000256" key="7">
    <source>
        <dbReference type="ARBA" id="ARBA00023274"/>
    </source>
</evidence>
<comment type="function">
    <text evidence="1">Required for efficient biogenesis of the 60S ribosomal subunit.</text>
</comment>
<dbReference type="GO" id="GO:0030687">
    <property type="term" value="C:preribosome, large subunit precursor"/>
    <property type="evidence" value="ECO:0007669"/>
    <property type="project" value="TreeGrafter"/>
</dbReference>
<dbReference type="EMBL" id="JAKCXM010000592">
    <property type="protein sequence ID" value="KAJ0392677.1"/>
    <property type="molecule type" value="Genomic_DNA"/>
</dbReference>
<protein>
    <recommendedName>
        <fullName evidence="4">Ribosome assembly protein 3</fullName>
    </recommendedName>
</protein>
<feature type="domain" description="Ribosome-assembly protein 3 C-terminal" evidence="8">
    <location>
        <begin position="194"/>
        <end position="239"/>
    </location>
</feature>
<evidence type="ECO:0000313" key="9">
    <source>
        <dbReference type="EMBL" id="KAJ0392677.1"/>
    </source>
</evidence>
<dbReference type="Proteomes" id="UP001209570">
    <property type="component" value="Unassembled WGS sequence"/>
</dbReference>
<organism evidence="9 10">
    <name type="scientific">Pythium insidiosum</name>
    <name type="common">Pythiosis disease agent</name>
    <dbReference type="NCBI Taxonomy" id="114742"/>
    <lineage>
        <taxon>Eukaryota</taxon>
        <taxon>Sar</taxon>
        <taxon>Stramenopiles</taxon>
        <taxon>Oomycota</taxon>
        <taxon>Peronosporomycetes</taxon>
        <taxon>Pythiales</taxon>
        <taxon>Pythiaceae</taxon>
        <taxon>Pythium</taxon>
    </lineage>
</organism>
<evidence type="ECO:0000256" key="1">
    <source>
        <dbReference type="ARBA" id="ARBA00003035"/>
    </source>
</evidence>
<dbReference type="GO" id="GO:0005730">
    <property type="term" value="C:nucleolus"/>
    <property type="evidence" value="ECO:0007669"/>
    <property type="project" value="UniProtKB-SubCell"/>
</dbReference>
<evidence type="ECO:0000256" key="4">
    <source>
        <dbReference type="ARBA" id="ARBA00015339"/>
    </source>
</evidence>
<evidence type="ECO:0000313" key="10">
    <source>
        <dbReference type="Proteomes" id="UP001209570"/>
    </source>
</evidence>
<proteinExistence type="inferred from homology"/>
<dbReference type="PANTHER" id="PTHR28127:SF1">
    <property type="entry name" value="RIBOSOME ASSEMBLY PROTEIN 3"/>
    <property type="match status" value="1"/>
</dbReference>
<evidence type="ECO:0000259" key="8">
    <source>
        <dbReference type="Pfam" id="PF14615"/>
    </source>
</evidence>
<dbReference type="Pfam" id="PF14615">
    <property type="entry name" value="Rsa3"/>
    <property type="match status" value="1"/>
</dbReference>
<reference evidence="9" key="1">
    <citation type="submission" date="2021-12" db="EMBL/GenBank/DDBJ databases">
        <title>Prjna785345.</title>
        <authorList>
            <person name="Rujirawat T."/>
            <person name="Krajaejun T."/>
        </authorList>
    </citation>
    <scope>NUCLEOTIDE SEQUENCE</scope>
    <source>
        <strain evidence="9">Pi057C3</strain>
    </source>
</reference>
<evidence type="ECO:0000256" key="6">
    <source>
        <dbReference type="ARBA" id="ARBA00023242"/>
    </source>
</evidence>
<comment type="similarity">
    <text evidence="3">Belongs to the RSA3 family.</text>
</comment>
<keyword evidence="5" id="KW-0690">Ribosome biogenesis</keyword>
<dbReference type="PANTHER" id="PTHR28127">
    <property type="entry name" value="RIBOSOME ASSEMBLY PROTEIN 3"/>
    <property type="match status" value="1"/>
</dbReference>
<evidence type="ECO:0000256" key="2">
    <source>
        <dbReference type="ARBA" id="ARBA00004604"/>
    </source>
</evidence>
<sequence>MSGGRGNAKRADNGRAEVLQRYEQMIEQFGEDPFRPAGVCQRADGLSKVVDEIGRSDPKQRHELIKSVAEKSLRCAELIEQVLEVADKFKHIDDKLAEAEREADAGKPIALGDDDDVDMDDQADAQDAALLLKDLVTASKDLQDSGKSLAHVGIVDKTAHSSRELLSSSERQLKKALASLSADGAQAAQLNDEFRDLYAEEFTAAFGDDLDAFRQEERFESRDVAYLISCIHAGSDVFTPLQKKLFVESSKRSSQ</sequence>
<name>A0AAD5L8A0_PYTIN</name>
<dbReference type="InterPro" id="IPR051898">
    <property type="entry name" value="Ribosome_Assembly_3"/>
</dbReference>
<gene>
    <name evidence="9" type="ORF">P43SY_006956</name>
</gene>
<keyword evidence="7" id="KW-0687">Ribonucleoprotein</keyword>
<comment type="caution">
    <text evidence="9">The sequence shown here is derived from an EMBL/GenBank/DDBJ whole genome shotgun (WGS) entry which is preliminary data.</text>
</comment>
<evidence type="ECO:0000256" key="5">
    <source>
        <dbReference type="ARBA" id="ARBA00022517"/>
    </source>
</evidence>
<dbReference type="InterPro" id="IPR028217">
    <property type="entry name" value="Rsa3_C"/>
</dbReference>